<sequence>MSIFLKKDRPNAKSTYYGSSLPARIRNGWNYSGNNNKKSSASSSSANNNASNHIRGGWRNMRARTSEKDKENHFGNRPGEHVTIEKDNQNHEEEAYCNAENTSATNHVIDIGNSNDATNNKSSGVGRARGGGGGGGGGPIGTEAMIEQHLERNSKLFKYPPQGYWTRIELSILYSMVLEPTIFPASAVCEHIQQSQQEFADAAADADAHRKTDPQQPQHFMEPYLYERPPPGQYTAQMTVSYQQFVALLVLAGEEWPAESKVPQLLCQSMVQCIVQYADRHGLDRQVELNQGLQKPLEQYSRKRGAKITLSSMWPVYVGAITTALTGTALPLGISYVASFALNEKHVQKECVAEENRLHYQLSMERAANPEHESLLDDIDHYDAYYHEEEEEEIQLWDDDEKDEKKEKKKNSGLFDDDDNNDEDYSFVAQEVKQQQQHQQQSKKTPTSALAGAGSMLLLGNSIRAQHQDEPVKKPAVYVKAVSTVDSSDEDDGDGDDLL</sequence>
<keyword evidence="3" id="KW-1185">Reference proteome</keyword>
<reference evidence="2" key="1">
    <citation type="submission" date="2023-08" db="EMBL/GenBank/DDBJ databases">
        <authorList>
            <person name="Audoor S."/>
            <person name="Bilcke G."/>
        </authorList>
    </citation>
    <scope>NUCLEOTIDE SEQUENCE</scope>
</reference>
<comment type="caution">
    <text evidence="2">The sequence shown here is derived from an EMBL/GenBank/DDBJ whole genome shotgun (WGS) entry which is preliminary data.</text>
</comment>
<feature type="region of interest" description="Disordered" evidence="1">
    <location>
        <begin position="115"/>
        <end position="137"/>
    </location>
</feature>
<dbReference type="AlphaFoldDB" id="A0AAD2G153"/>
<feature type="compositionally biased region" description="Low complexity" evidence="1">
    <location>
        <begin position="34"/>
        <end position="52"/>
    </location>
</feature>
<feature type="region of interest" description="Disordered" evidence="1">
    <location>
        <begin position="32"/>
        <end position="59"/>
    </location>
</feature>
<dbReference type="Proteomes" id="UP001295423">
    <property type="component" value="Unassembled WGS sequence"/>
</dbReference>
<evidence type="ECO:0000313" key="3">
    <source>
        <dbReference type="Proteomes" id="UP001295423"/>
    </source>
</evidence>
<name>A0AAD2G153_9STRA</name>
<protein>
    <submittedName>
        <fullName evidence="2">Uncharacterized protein</fullName>
    </submittedName>
</protein>
<gene>
    <name evidence="2" type="ORF">CYCCA115_LOCUS17927</name>
</gene>
<evidence type="ECO:0000313" key="2">
    <source>
        <dbReference type="EMBL" id="CAJ1959506.1"/>
    </source>
</evidence>
<accession>A0AAD2G153</accession>
<feature type="region of interest" description="Disordered" evidence="1">
    <location>
        <begin position="427"/>
        <end position="453"/>
    </location>
</feature>
<proteinExistence type="predicted"/>
<evidence type="ECO:0000256" key="1">
    <source>
        <dbReference type="SAM" id="MobiDB-lite"/>
    </source>
</evidence>
<feature type="compositionally biased region" description="Gly residues" evidence="1">
    <location>
        <begin position="127"/>
        <end position="137"/>
    </location>
</feature>
<organism evidence="2 3">
    <name type="scientific">Cylindrotheca closterium</name>
    <dbReference type="NCBI Taxonomy" id="2856"/>
    <lineage>
        <taxon>Eukaryota</taxon>
        <taxon>Sar</taxon>
        <taxon>Stramenopiles</taxon>
        <taxon>Ochrophyta</taxon>
        <taxon>Bacillariophyta</taxon>
        <taxon>Bacillariophyceae</taxon>
        <taxon>Bacillariophycidae</taxon>
        <taxon>Bacillariales</taxon>
        <taxon>Bacillariaceae</taxon>
        <taxon>Cylindrotheca</taxon>
    </lineage>
</organism>
<dbReference type="EMBL" id="CAKOGP040002003">
    <property type="protein sequence ID" value="CAJ1959506.1"/>
    <property type="molecule type" value="Genomic_DNA"/>
</dbReference>